<evidence type="ECO:0000313" key="5">
    <source>
        <dbReference type="Proteomes" id="UP000321787"/>
    </source>
</evidence>
<reference evidence="6 7" key="2">
    <citation type="submission" date="2019-11" db="EMBL/GenBank/DDBJ databases">
        <title>Using colonization assays and comparative genomics to discover symbiosis behaviors and factors in Vibrio fischeri.</title>
        <authorList>
            <person name="Bongrand C."/>
            <person name="Moriano-Gutierrez S."/>
            <person name="Arevalo P."/>
            <person name="Mcfall-Ngai M."/>
            <person name="Visick K."/>
            <person name="Polz M.F."/>
            <person name="Ruby E.G."/>
        </authorList>
    </citation>
    <scope>NUCLEOTIDE SEQUENCE [LARGE SCALE GENOMIC DNA]</scope>
    <source>
        <strain evidence="6">emors.3.2</strain>
        <strain evidence="3">Emors.3.2</strain>
        <strain evidence="4">Emors.4.1</strain>
        <strain evidence="7">emors.4.1</strain>
    </source>
</reference>
<sequence>MEFLIDIAQYLFMLIGIVCILVSITQYSRRTSDISGAVMLFVKRIEMSVNEYKWYRIGISVLILGVAIRIIKLTLWG</sequence>
<evidence type="ECO:0000313" key="6">
    <source>
        <dbReference type="Proteomes" id="UP000435323"/>
    </source>
</evidence>
<dbReference type="Proteomes" id="UP000435323">
    <property type="component" value="Unassembled WGS sequence"/>
</dbReference>
<organism evidence="2 5">
    <name type="scientific">Aliivibrio fischeri</name>
    <name type="common">Vibrio fischeri</name>
    <dbReference type="NCBI Taxonomy" id="668"/>
    <lineage>
        <taxon>Bacteria</taxon>
        <taxon>Pseudomonadati</taxon>
        <taxon>Pseudomonadota</taxon>
        <taxon>Gammaproteobacteria</taxon>
        <taxon>Vibrionales</taxon>
        <taxon>Vibrionaceae</taxon>
        <taxon>Aliivibrio</taxon>
    </lineage>
</organism>
<keyword evidence="1" id="KW-0472">Membrane</keyword>
<dbReference type="EMBL" id="WOBN01000038">
    <property type="protein sequence ID" value="MUK51176.1"/>
    <property type="molecule type" value="Genomic_DNA"/>
</dbReference>
<evidence type="ECO:0000256" key="1">
    <source>
        <dbReference type="SAM" id="Phobius"/>
    </source>
</evidence>
<dbReference type="RefSeq" id="WP_063652540.1">
    <property type="nucleotide sequence ID" value="NZ_BJTZ01000007.1"/>
</dbReference>
<dbReference type="Proteomes" id="UP000321787">
    <property type="component" value="Unassembled WGS sequence"/>
</dbReference>
<keyword evidence="1" id="KW-1133">Transmembrane helix</keyword>
<keyword evidence="1" id="KW-0812">Transmembrane</keyword>
<evidence type="ECO:0000313" key="3">
    <source>
        <dbReference type="EMBL" id="MUK45713.1"/>
    </source>
</evidence>
<comment type="caution">
    <text evidence="2">The sequence shown here is derived from an EMBL/GenBank/DDBJ whole genome shotgun (WGS) entry which is preliminary data.</text>
</comment>
<protein>
    <submittedName>
        <fullName evidence="2">Uncharacterized protein</fullName>
    </submittedName>
</protein>
<evidence type="ECO:0000313" key="2">
    <source>
        <dbReference type="EMBL" id="GEK13612.1"/>
    </source>
</evidence>
<evidence type="ECO:0000313" key="7">
    <source>
        <dbReference type="Proteomes" id="UP000448038"/>
    </source>
</evidence>
<name>A0A510UG51_ALIFS</name>
<proteinExistence type="predicted"/>
<dbReference type="Proteomes" id="UP000448038">
    <property type="component" value="Unassembled WGS sequence"/>
</dbReference>
<dbReference type="EMBL" id="WOBO01000011">
    <property type="protein sequence ID" value="MUK45713.1"/>
    <property type="molecule type" value="Genomic_DNA"/>
</dbReference>
<evidence type="ECO:0000313" key="4">
    <source>
        <dbReference type="EMBL" id="MUK51176.1"/>
    </source>
</evidence>
<dbReference type="AlphaFoldDB" id="A0A510UG51"/>
<dbReference type="EMBL" id="BJTZ01000007">
    <property type="protein sequence ID" value="GEK13612.1"/>
    <property type="molecule type" value="Genomic_DNA"/>
</dbReference>
<feature type="transmembrane region" description="Helical" evidence="1">
    <location>
        <begin position="7"/>
        <end position="27"/>
    </location>
</feature>
<gene>
    <name evidence="2" type="ORF">AFI02nite_16480</name>
    <name evidence="3" type="ORF">GNP77_10020</name>
    <name evidence="4" type="ORF">GNP88_18760</name>
</gene>
<reference evidence="2 5" key="1">
    <citation type="submission" date="2019-07" db="EMBL/GenBank/DDBJ databases">
        <title>Whole genome shotgun sequence of Aliivibrio fischeri NBRC 101058.</title>
        <authorList>
            <person name="Hosoyama A."/>
            <person name="Uohara A."/>
            <person name="Ohji S."/>
            <person name="Ichikawa N."/>
        </authorList>
    </citation>
    <scope>NUCLEOTIDE SEQUENCE [LARGE SCALE GENOMIC DNA]</scope>
    <source>
        <strain evidence="2 5">NBRC 101058</strain>
    </source>
</reference>
<feature type="transmembrane region" description="Helical" evidence="1">
    <location>
        <begin position="54"/>
        <end position="71"/>
    </location>
</feature>
<accession>A0A510UG51</accession>